<reference evidence="1" key="1">
    <citation type="submission" date="2018-02" db="EMBL/GenBank/DDBJ databases">
        <title>The genomes of Aspergillus section Nigri reveals drivers in fungal speciation.</title>
        <authorList>
            <consortium name="DOE Joint Genome Institute"/>
            <person name="Vesth T.C."/>
            <person name="Nybo J."/>
            <person name="Theobald S."/>
            <person name="Brandl J."/>
            <person name="Frisvad J.C."/>
            <person name="Nielsen K.F."/>
            <person name="Lyhne E.K."/>
            <person name="Kogle M.E."/>
            <person name="Kuo A."/>
            <person name="Riley R."/>
            <person name="Clum A."/>
            <person name="Nolan M."/>
            <person name="Lipzen A."/>
            <person name="Salamov A."/>
            <person name="Henrissat B."/>
            <person name="Wiebenga A."/>
            <person name="De vries R.P."/>
            <person name="Grigoriev I.V."/>
            <person name="Mortensen U.H."/>
            <person name="Andersen M.R."/>
            <person name="Baker S.E."/>
        </authorList>
    </citation>
    <scope>NUCLEOTIDE SEQUENCE</scope>
    <source>
        <strain evidence="1">CBS 121060</strain>
    </source>
</reference>
<dbReference type="Proteomes" id="UP000249661">
    <property type="component" value="Unassembled WGS sequence"/>
</dbReference>
<keyword evidence="2" id="KW-1185">Reference proteome</keyword>
<dbReference type="EMBL" id="KZ824936">
    <property type="protein sequence ID" value="RAH74285.1"/>
    <property type="molecule type" value="Genomic_DNA"/>
</dbReference>
<evidence type="ECO:0000313" key="1">
    <source>
        <dbReference type="EMBL" id="RAH74285.1"/>
    </source>
</evidence>
<accession>A0ACD1HL13</accession>
<name>A0ACD1HL13_9EURO</name>
<evidence type="ECO:0000313" key="2">
    <source>
        <dbReference type="Proteomes" id="UP000249661"/>
    </source>
</evidence>
<proteinExistence type="predicted"/>
<organism evidence="1 2">
    <name type="scientific">Aspergillus aculeatinus CBS 121060</name>
    <dbReference type="NCBI Taxonomy" id="1448322"/>
    <lineage>
        <taxon>Eukaryota</taxon>
        <taxon>Fungi</taxon>
        <taxon>Dikarya</taxon>
        <taxon>Ascomycota</taxon>
        <taxon>Pezizomycotina</taxon>
        <taxon>Eurotiomycetes</taxon>
        <taxon>Eurotiomycetidae</taxon>
        <taxon>Eurotiales</taxon>
        <taxon>Aspergillaceae</taxon>
        <taxon>Aspergillus</taxon>
        <taxon>Aspergillus subgen. Circumdati</taxon>
    </lineage>
</organism>
<protein>
    <submittedName>
        <fullName evidence="1">Uncharacterized protein</fullName>
    </submittedName>
</protein>
<sequence length="65" mass="7050">MPHDARTYLKASIDLGRKPLCSVIHEDSGVLCASVLDAGLDQDKQRSSTIFAWCCSLLGGGLEHY</sequence>
<gene>
    <name evidence="1" type="ORF">BO66DRAFT_145704</name>
</gene>